<feature type="transmembrane region" description="Helical" evidence="6">
    <location>
        <begin position="62"/>
        <end position="82"/>
    </location>
</feature>
<dbReference type="PIRSF" id="PIRSF006648">
    <property type="entry name" value="DrrB"/>
    <property type="match status" value="1"/>
</dbReference>
<dbReference type="RefSeq" id="WP_124027787.1">
    <property type="nucleotide sequence ID" value="NZ_JBHRSN010000006.1"/>
</dbReference>
<dbReference type="GO" id="GO:0140359">
    <property type="term" value="F:ABC-type transporter activity"/>
    <property type="evidence" value="ECO:0007669"/>
    <property type="project" value="InterPro"/>
</dbReference>
<keyword evidence="4 6" id="KW-1133">Transmembrane helix</keyword>
<gene>
    <name evidence="8" type="ORF">DRW07_10055</name>
</gene>
<evidence type="ECO:0000256" key="2">
    <source>
        <dbReference type="ARBA" id="ARBA00007783"/>
    </source>
</evidence>
<keyword evidence="5 6" id="KW-0472">Membrane</keyword>
<name>A0A3N5Y719_9ALTE</name>
<feature type="transmembrane region" description="Helical" evidence="6">
    <location>
        <begin position="228"/>
        <end position="250"/>
    </location>
</feature>
<accession>A0A3N5Y719</accession>
<comment type="caution">
    <text evidence="8">The sequence shown here is derived from an EMBL/GenBank/DDBJ whole genome shotgun (WGS) entry which is preliminary data.</text>
</comment>
<evidence type="ECO:0000256" key="3">
    <source>
        <dbReference type="ARBA" id="ARBA00022692"/>
    </source>
</evidence>
<evidence type="ECO:0000313" key="9">
    <source>
        <dbReference type="Proteomes" id="UP000275281"/>
    </source>
</evidence>
<dbReference type="AlphaFoldDB" id="A0A3N5Y719"/>
<evidence type="ECO:0000256" key="4">
    <source>
        <dbReference type="ARBA" id="ARBA00022989"/>
    </source>
</evidence>
<feature type="transmembrane region" description="Helical" evidence="6">
    <location>
        <begin position="103"/>
        <end position="131"/>
    </location>
</feature>
<feature type="transmembrane region" description="Helical" evidence="6">
    <location>
        <begin position="26"/>
        <end position="50"/>
    </location>
</feature>
<evidence type="ECO:0000313" key="8">
    <source>
        <dbReference type="EMBL" id="RPJ66429.1"/>
    </source>
</evidence>
<feature type="transmembrane region" description="Helical" evidence="6">
    <location>
        <begin position="172"/>
        <end position="193"/>
    </location>
</feature>
<dbReference type="EMBL" id="RPOK01000003">
    <property type="protein sequence ID" value="RPJ66429.1"/>
    <property type="molecule type" value="Genomic_DNA"/>
</dbReference>
<dbReference type="PANTHER" id="PTHR43229:SF2">
    <property type="entry name" value="NODULATION PROTEIN J"/>
    <property type="match status" value="1"/>
</dbReference>
<keyword evidence="3 6" id="KW-0812">Transmembrane</keyword>
<dbReference type="GO" id="GO:0043190">
    <property type="term" value="C:ATP-binding cassette (ABC) transporter complex"/>
    <property type="evidence" value="ECO:0007669"/>
    <property type="project" value="InterPro"/>
</dbReference>
<evidence type="ECO:0000259" key="7">
    <source>
        <dbReference type="PROSITE" id="PS51012"/>
    </source>
</evidence>
<feature type="transmembrane region" description="Helical" evidence="6">
    <location>
        <begin position="143"/>
        <end position="165"/>
    </location>
</feature>
<sequence length="254" mass="27732">MSQLTHRMKIVYLETKTENLKTWRTLGFVLPSLSFPLMFYLFFGVIFAGMNGENDAEKVSGYLLATYAVFGVIGPALFSFGADMATEKDKGLLTLKQVSPMPVIIYFIAKALTAMGFASIITLAMFLIAALLGGVSLSAGQWIGTWLVLIVGTIPFCAMGICLGLKAKAQAAGALVNVIYLPMAFLSGLWLPIQMMPAVIQDFAGFMPAYHLSQLVLKIQAFDVGQSLWLHVMALLCFTLLFTALALKWFNCND</sequence>
<dbReference type="Pfam" id="PF01061">
    <property type="entry name" value="ABC2_membrane"/>
    <property type="match status" value="1"/>
</dbReference>
<keyword evidence="6" id="KW-1003">Cell membrane</keyword>
<comment type="subcellular location">
    <subcellularLocation>
        <location evidence="6">Cell inner membrane</location>
        <topology evidence="6">Multi-pass membrane protein</topology>
    </subcellularLocation>
    <subcellularLocation>
        <location evidence="1">Membrane</location>
        <topology evidence="1">Multi-pass membrane protein</topology>
    </subcellularLocation>
</comment>
<keyword evidence="9" id="KW-1185">Reference proteome</keyword>
<organism evidence="8 9">
    <name type="scientific">Alteromonas sediminis</name>
    <dbReference type="NCBI Taxonomy" id="2259342"/>
    <lineage>
        <taxon>Bacteria</taxon>
        <taxon>Pseudomonadati</taxon>
        <taxon>Pseudomonadota</taxon>
        <taxon>Gammaproteobacteria</taxon>
        <taxon>Alteromonadales</taxon>
        <taxon>Alteromonadaceae</taxon>
        <taxon>Alteromonas/Salinimonas group</taxon>
        <taxon>Alteromonas</taxon>
    </lineage>
</organism>
<dbReference type="Proteomes" id="UP000275281">
    <property type="component" value="Unassembled WGS sequence"/>
</dbReference>
<protein>
    <recommendedName>
        <fullName evidence="6">Transport permease protein</fullName>
    </recommendedName>
</protein>
<dbReference type="InterPro" id="IPR000412">
    <property type="entry name" value="ABC_2_transport"/>
</dbReference>
<dbReference type="InterPro" id="IPR047817">
    <property type="entry name" value="ABC2_TM_bact-type"/>
</dbReference>
<dbReference type="OrthoDB" id="9786643at2"/>
<evidence type="ECO:0000256" key="1">
    <source>
        <dbReference type="ARBA" id="ARBA00004141"/>
    </source>
</evidence>
<reference evidence="8 9" key="1">
    <citation type="submission" date="2018-11" db="EMBL/GenBank/DDBJ databases">
        <authorList>
            <person name="Ye M.-Q."/>
            <person name="Du Z.-J."/>
        </authorList>
    </citation>
    <scope>NUCLEOTIDE SEQUENCE [LARGE SCALE GENOMIC DNA]</scope>
    <source>
        <strain evidence="8 9">U0105</strain>
    </source>
</reference>
<feature type="domain" description="ABC transmembrane type-2" evidence="7">
    <location>
        <begin position="27"/>
        <end position="253"/>
    </location>
</feature>
<evidence type="ECO:0000256" key="5">
    <source>
        <dbReference type="ARBA" id="ARBA00023136"/>
    </source>
</evidence>
<dbReference type="PANTHER" id="PTHR43229">
    <property type="entry name" value="NODULATION PROTEIN J"/>
    <property type="match status" value="1"/>
</dbReference>
<comment type="similarity">
    <text evidence="2 6">Belongs to the ABC-2 integral membrane protein family.</text>
</comment>
<keyword evidence="6" id="KW-0813">Transport</keyword>
<dbReference type="InterPro" id="IPR013525">
    <property type="entry name" value="ABC2_TM"/>
</dbReference>
<evidence type="ECO:0000256" key="6">
    <source>
        <dbReference type="RuleBase" id="RU361157"/>
    </source>
</evidence>
<proteinExistence type="inferred from homology"/>
<dbReference type="PROSITE" id="PS51012">
    <property type="entry name" value="ABC_TM2"/>
    <property type="match status" value="1"/>
</dbReference>
<dbReference type="InterPro" id="IPR051784">
    <property type="entry name" value="Nod_factor_ABC_transporter"/>
</dbReference>